<dbReference type="PROSITE" id="PS51257">
    <property type="entry name" value="PROKAR_LIPOPROTEIN"/>
    <property type="match status" value="1"/>
</dbReference>
<dbReference type="Gene3D" id="1.10.1130.10">
    <property type="entry name" value="Flavocytochrome C3, Chain A"/>
    <property type="match status" value="1"/>
</dbReference>
<gene>
    <name evidence="1" type="ORF">SDC9_28195</name>
</gene>
<organism evidence="1">
    <name type="scientific">bioreactor metagenome</name>
    <dbReference type="NCBI Taxonomy" id="1076179"/>
    <lineage>
        <taxon>unclassified sequences</taxon>
        <taxon>metagenomes</taxon>
        <taxon>ecological metagenomes</taxon>
    </lineage>
</organism>
<proteinExistence type="predicted"/>
<dbReference type="InterPro" id="IPR036280">
    <property type="entry name" value="Multihaem_cyt_sf"/>
</dbReference>
<dbReference type="SUPFAM" id="SSF48695">
    <property type="entry name" value="Multiheme cytochromes"/>
    <property type="match status" value="1"/>
</dbReference>
<protein>
    <submittedName>
        <fullName evidence="1">Uncharacterized protein</fullName>
    </submittedName>
</protein>
<dbReference type="EMBL" id="VSSQ01000160">
    <property type="protein sequence ID" value="MPL82259.1"/>
    <property type="molecule type" value="Genomic_DNA"/>
</dbReference>
<evidence type="ECO:0000313" key="1">
    <source>
        <dbReference type="EMBL" id="MPL82259.1"/>
    </source>
</evidence>
<dbReference type="AlphaFoldDB" id="A0A644UT78"/>
<reference evidence="1" key="1">
    <citation type="submission" date="2019-08" db="EMBL/GenBank/DDBJ databases">
        <authorList>
            <person name="Kucharzyk K."/>
            <person name="Murdoch R.W."/>
            <person name="Higgins S."/>
            <person name="Loffler F."/>
        </authorList>
    </citation>
    <scope>NUCLEOTIDE SEQUENCE</scope>
</reference>
<accession>A0A644UT78</accession>
<comment type="caution">
    <text evidence="1">The sequence shown here is derived from an EMBL/GenBank/DDBJ whole genome shotgun (WGS) entry which is preliminary data.</text>
</comment>
<sequence length="442" mass="46355">MNRKTLLLTALTAIAMATCSIVISGCTKEGPAGKDGANGADGMDGTASCITCHAPDGIELAATQYELSKHSYGEEAFSLAGNTGCGACHLSEAFKYVCLNNVPATFSLNTSTNRYANDYVVPASVAYGEITCSTCHSSIHATYGSGDLALTTVAPVSMNMWGGAKTINIAADGGRSNLCIKCHQPRPLTKSTDGNVLDYDALTSSPGAIFFDPDGSGNVLRPAYRTHVHYGSVGAVYAGTGGVEFPGIAYTNSVHTSIASCQDCHMSPMQGKAGGHTFFAKGNFNGCNADGCHTGASASSDLLWTTPRANVKAALDALAAALQINGVDILNRNPDAVSNLWAANTTNKYDGYLNIYDPVNNPNGPTYNTNGVFQNPAPSNTWTQAQKDYNLTLPKITLTNAQMGALINFQLCLRDYSLGIHNYKYTMALLQNSLTALGSKGV</sequence>
<name>A0A644UT78_9ZZZZ</name>